<dbReference type="RefSeq" id="WP_009057293.1">
    <property type="nucleotide sequence ID" value="NZ_AJYA01000067.1"/>
</dbReference>
<gene>
    <name evidence="1" type="ORF">A3SI_18557</name>
</gene>
<evidence type="ECO:0000313" key="1">
    <source>
        <dbReference type="EMBL" id="EIM73105.1"/>
    </source>
</evidence>
<organism evidence="1 2">
    <name type="scientific">Nitritalea halalkaliphila LW7</name>
    <dbReference type="NCBI Taxonomy" id="1189621"/>
    <lineage>
        <taxon>Bacteria</taxon>
        <taxon>Pseudomonadati</taxon>
        <taxon>Bacteroidota</taxon>
        <taxon>Cytophagia</taxon>
        <taxon>Cytophagales</taxon>
        <taxon>Cyclobacteriaceae</taxon>
        <taxon>Nitritalea</taxon>
    </lineage>
</organism>
<reference evidence="1 2" key="1">
    <citation type="submission" date="2012-05" db="EMBL/GenBank/DDBJ databases">
        <title>Genome sequence of Nitritalea halalkaliphila LW7.</title>
        <authorList>
            <person name="Jangir P.K."/>
            <person name="Singh A."/>
            <person name="Shivaji S."/>
            <person name="Sharma R."/>
        </authorList>
    </citation>
    <scope>NUCLEOTIDE SEQUENCE [LARGE SCALE GENOMIC DNA]</scope>
    <source>
        <strain evidence="1 2">LW7</strain>
    </source>
</reference>
<sequence length="83" mass="9499">MQQSILRHVALWGTVLLLSFSLRQDPVDFAQLRAWYSQPSSAWPAPHLLEGGTFRELEALPENPFRQDPAYEALISLGKQLFF</sequence>
<dbReference type="Proteomes" id="UP000005551">
    <property type="component" value="Unassembled WGS sequence"/>
</dbReference>
<protein>
    <submittedName>
        <fullName evidence="1">Cytochrome c peroxidase</fullName>
    </submittedName>
</protein>
<dbReference type="EMBL" id="AJYA01000067">
    <property type="protein sequence ID" value="EIM73105.1"/>
    <property type="molecule type" value="Genomic_DNA"/>
</dbReference>
<accession>I5BU53</accession>
<comment type="caution">
    <text evidence="1">The sequence shown here is derived from an EMBL/GenBank/DDBJ whole genome shotgun (WGS) entry which is preliminary data.</text>
</comment>
<proteinExistence type="predicted"/>
<name>I5BU53_9BACT</name>
<evidence type="ECO:0000313" key="2">
    <source>
        <dbReference type="Proteomes" id="UP000005551"/>
    </source>
</evidence>
<keyword evidence="2" id="KW-1185">Reference proteome</keyword>
<keyword evidence="1" id="KW-0575">Peroxidase</keyword>
<dbReference type="STRING" id="1189621.A3SI_18557"/>
<dbReference type="AlphaFoldDB" id="I5BU53"/>
<keyword evidence="1" id="KW-0560">Oxidoreductase</keyword>
<dbReference type="GO" id="GO:0004601">
    <property type="term" value="F:peroxidase activity"/>
    <property type="evidence" value="ECO:0007669"/>
    <property type="project" value="UniProtKB-KW"/>
</dbReference>